<feature type="signal peptide" evidence="11">
    <location>
        <begin position="1"/>
        <end position="21"/>
    </location>
</feature>
<keyword evidence="10" id="KW-0812">Transmembrane</keyword>
<evidence type="ECO:0000256" key="4">
    <source>
        <dbReference type="ARBA" id="ARBA00022729"/>
    </source>
</evidence>
<dbReference type="Proteomes" id="UP000092460">
    <property type="component" value="Unassembled WGS sequence"/>
</dbReference>
<reference evidence="15" key="1">
    <citation type="submission" date="2015-01" db="EMBL/GenBank/DDBJ databases">
        <authorList>
            <person name="Aksoy S."/>
            <person name="Warren W."/>
            <person name="Wilson R.K."/>
        </authorList>
    </citation>
    <scope>NUCLEOTIDE SEQUENCE [LARGE SCALE GENOMIC DNA]</scope>
    <source>
        <strain evidence="15">IAEA</strain>
    </source>
</reference>
<evidence type="ECO:0000256" key="1">
    <source>
        <dbReference type="ARBA" id="ARBA00001974"/>
    </source>
</evidence>
<dbReference type="SUPFAM" id="SSF52833">
    <property type="entry name" value="Thioredoxin-like"/>
    <property type="match status" value="1"/>
</dbReference>
<dbReference type="GO" id="GO:0000139">
    <property type="term" value="C:Golgi membrane"/>
    <property type="evidence" value="ECO:0007669"/>
    <property type="project" value="TreeGrafter"/>
</dbReference>
<feature type="domain" description="Thioredoxin" evidence="13">
    <location>
        <begin position="18"/>
        <end position="193"/>
    </location>
</feature>
<keyword evidence="5 10" id="KW-0274">FAD</keyword>
<feature type="transmembrane region" description="Helical" evidence="10">
    <location>
        <begin position="604"/>
        <end position="622"/>
    </location>
</feature>
<name>A0A1B0BXH4_9MUSC</name>
<comment type="catalytic activity">
    <reaction evidence="9 10">
        <text>2 R'C(R)SH + O2 = R'C(R)S-S(R)CR' + H2O2</text>
        <dbReference type="Rhea" id="RHEA:17357"/>
        <dbReference type="ChEBI" id="CHEBI:15379"/>
        <dbReference type="ChEBI" id="CHEBI:16240"/>
        <dbReference type="ChEBI" id="CHEBI:16520"/>
        <dbReference type="ChEBI" id="CHEBI:17412"/>
        <dbReference type="EC" id="1.8.3.2"/>
    </reaction>
</comment>
<evidence type="ECO:0000256" key="8">
    <source>
        <dbReference type="ARBA" id="ARBA00023180"/>
    </source>
</evidence>
<evidence type="ECO:0000256" key="10">
    <source>
        <dbReference type="RuleBase" id="RU371123"/>
    </source>
</evidence>
<dbReference type="InterPro" id="IPR017905">
    <property type="entry name" value="ERV/ALR_sulphydryl_oxidase"/>
</dbReference>
<dbReference type="PROSITE" id="PS51324">
    <property type="entry name" value="ERV_ALR"/>
    <property type="match status" value="1"/>
</dbReference>
<dbReference type="GO" id="GO:0003756">
    <property type="term" value="F:protein disulfide isomerase activity"/>
    <property type="evidence" value="ECO:0007669"/>
    <property type="project" value="TreeGrafter"/>
</dbReference>
<keyword evidence="7" id="KW-1015">Disulfide bond</keyword>
<evidence type="ECO:0000256" key="2">
    <source>
        <dbReference type="ARBA" id="ARBA00006041"/>
    </source>
</evidence>
<dbReference type="Gene3D" id="1.20.120.310">
    <property type="entry name" value="ERV/ALR sulfhydryl oxidase domain"/>
    <property type="match status" value="1"/>
</dbReference>
<organism evidence="14 15">
    <name type="scientific">Glossina palpalis gambiensis</name>
    <dbReference type="NCBI Taxonomy" id="67801"/>
    <lineage>
        <taxon>Eukaryota</taxon>
        <taxon>Metazoa</taxon>
        <taxon>Ecdysozoa</taxon>
        <taxon>Arthropoda</taxon>
        <taxon>Hexapoda</taxon>
        <taxon>Insecta</taxon>
        <taxon>Pterygota</taxon>
        <taxon>Neoptera</taxon>
        <taxon>Endopterygota</taxon>
        <taxon>Diptera</taxon>
        <taxon>Brachycera</taxon>
        <taxon>Muscomorpha</taxon>
        <taxon>Hippoboscoidea</taxon>
        <taxon>Glossinidae</taxon>
        <taxon>Glossina</taxon>
    </lineage>
</organism>
<dbReference type="InterPro" id="IPR013766">
    <property type="entry name" value="Thioredoxin_domain"/>
</dbReference>
<dbReference type="GO" id="GO:0016971">
    <property type="term" value="F:flavin-dependent sulfhydryl oxidase activity"/>
    <property type="evidence" value="ECO:0007669"/>
    <property type="project" value="InterPro"/>
</dbReference>
<dbReference type="EMBL" id="JXJN01022230">
    <property type="status" value="NOT_ANNOTATED_CDS"/>
    <property type="molecule type" value="Genomic_DNA"/>
</dbReference>
<keyword evidence="6 10" id="KW-0560">Oxidoreductase</keyword>
<evidence type="ECO:0000313" key="14">
    <source>
        <dbReference type="EnsemblMetazoa" id="GPPI043480-PA"/>
    </source>
</evidence>
<reference evidence="14" key="2">
    <citation type="submission" date="2020-05" db="UniProtKB">
        <authorList>
            <consortium name="EnsemblMetazoa"/>
        </authorList>
    </citation>
    <scope>IDENTIFICATION</scope>
    <source>
        <strain evidence="14">IAEA</strain>
    </source>
</reference>
<dbReference type="InterPro" id="IPR039798">
    <property type="entry name" value="Sulfhydryl_oxidase"/>
</dbReference>
<dbReference type="STRING" id="67801.A0A1B0BXH4"/>
<keyword evidence="8" id="KW-0325">Glycoprotein</keyword>
<evidence type="ECO:0000256" key="6">
    <source>
        <dbReference type="ARBA" id="ARBA00023002"/>
    </source>
</evidence>
<dbReference type="InterPro" id="IPR040986">
    <property type="entry name" value="QSOX_FAD-bd_dom"/>
</dbReference>
<comment type="cofactor">
    <cofactor evidence="1 10">
        <name>FAD</name>
        <dbReference type="ChEBI" id="CHEBI:57692"/>
    </cofactor>
</comment>
<dbReference type="PANTHER" id="PTHR22897">
    <property type="entry name" value="QUIESCIN Q6-RELATED SULFHYDRYL OXIDASE"/>
    <property type="match status" value="1"/>
</dbReference>
<evidence type="ECO:0000313" key="15">
    <source>
        <dbReference type="Proteomes" id="UP000092460"/>
    </source>
</evidence>
<evidence type="ECO:0000259" key="12">
    <source>
        <dbReference type="PROSITE" id="PS51324"/>
    </source>
</evidence>
<dbReference type="PROSITE" id="PS51352">
    <property type="entry name" value="THIOREDOXIN_2"/>
    <property type="match status" value="1"/>
</dbReference>
<keyword evidence="10" id="KW-1133">Transmembrane helix</keyword>
<dbReference type="Pfam" id="PF00085">
    <property type="entry name" value="Thioredoxin"/>
    <property type="match status" value="1"/>
</dbReference>
<evidence type="ECO:0000259" key="13">
    <source>
        <dbReference type="PROSITE" id="PS51352"/>
    </source>
</evidence>
<keyword evidence="15" id="KW-1185">Reference proteome</keyword>
<keyword evidence="4 11" id="KW-0732">Signal</keyword>
<dbReference type="EnsemblMetazoa" id="GPPI043480-RA">
    <property type="protein sequence ID" value="GPPI043480-PA"/>
    <property type="gene ID" value="GPPI043480"/>
</dbReference>
<dbReference type="EC" id="1.8.3.2" evidence="10"/>
<evidence type="ECO:0000256" key="5">
    <source>
        <dbReference type="ARBA" id="ARBA00022827"/>
    </source>
</evidence>
<dbReference type="InterPro" id="IPR036774">
    <property type="entry name" value="ERV/ALR_sulphydryl_oxid_sf"/>
</dbReference>
<dbReference type="FunFam" id="1.20.120.310:FF:000001">
    <property type="entry name" value="Sulfhydryl oxidase"/>
    <property type="match status" value="1"/>
</dbReference>
<dbReference type="PANTHER" id="PTHR22897:SF8">
    <property type="entry name" value="SULFHYDRYL OXIDASE"/>
    <property type="match status" value="1"/>
</dbReference>
<proteinExistence type="inferred from homology"/>
<evidence type="ECO:0000256" key="3">
    <source>
        <dbReference type="ARBA" id="ARBA00022630"/>
    </source>
</evidence>
<protein>
    <recommendedName>
        <fullName evidence="10">Sulfhydryl oxidase</fullName>
        <ecNumber evidence="10">1.8.3.2</ecNumber>
    </recommendedName>
</protein>
<comment type="similarity">
    <text evidence="2">Belongs to the quiescin-sulfhydryl oxidase (QSOX) family.</text>
</comment>
<dbReference type="PROSITE" id="PS00194">
    <property type="entry name" value="THIOREDOXIN_1"/>
    <property type="match status" value="1"/>
</dbReference>
<dbReference type="Gene3D" id="3.40.30.10">
    <property type="entry name" value="Glutaredoxin"/>
    <property type="match status" value="2"/>
</dbReference>
<dbReference type="VEuPathDB" id="VectorBase:GPPI043480"/>
<feature type="domain" description="ERV/ALR sulfhydryl oxidase" evidence="12">
    <location>
        <begin position="420"/>
        <end position="522"/>
    </location>
</feature>
<dbReference type="GO" id="GO:0005615">
    <property type="term" value="C:extracellular space"/>
    <property type="evidence" value="ECO:0007669"/>
    <property type="project" value="TreeGrafter"/>
</dbReference>
<dbReference type="SUPFAM" id="SSF69000">
    <property type="entry name" value="FAD-dependent thiol oxidase"/>
    <property type="match status" value="1"/>
</dbReference>
<evidence type="ECO:0000256" key="11">
    <source>
        <dbReference type="SAM" id="SignalP"/>
    </source>
</evidence>
<dbReference type="InterPro" id="IPR036249">
    <property type="entry name" value="Thioredoxin-like_sf"/>
</dbReference>
<dbReference type="Gene3D" id="1.20.120.1960">
    <property type="entry name" value="QSOX sulfhydryl oxidase domain"/>
    <property type="match status" value="1"/>
</dbReference>
<dbReference type="GO" id="GO:0006457">
    <property type="term" value="P:protein folding"/>
    <property type="evidence" value="ECO:0007669"/>
    <property type="project" value="TreeGrafter"/>
</dbReference>
<keyword evidence="10" id="KW-0472">Membrane</keyword>
<dbReference type="Pfam" id="PF18371">
    <property type="entry name" value="FAD_SOX"/>
    <property type="match status" value="1"/>
</dbReference>
<keyword evidence="3 10" id="KW-0285">Flavoprotein</keyword>
<feature type="chain" id="PRO_5008405243" description="Sulfhydryl oxidase" evidence="11">
    <location>
        <begin position="22"/>
        <end position="640"/>
    </location>
</feature>
<evidence type="ECO:0000256" key="9">
    <source>
        <dbReference type="ARBA" id="ARBA00048864"/>
    </source>
</evidence>
<dbReference type="InterPro" id="IPR042568">
    <property type="entry name" value="QSOX_FAD-bd_sf"/>
</dbReference>
<dbReference type="AlphaFoldDB" id="A0A1B0BXH4"/>
<dbReference type="InterPro" id="IPR017937">
    <property type="entry name" value="Thioredoxin_CS"/>
</dbReference>
<dbReference type="Pfam" id="PF04777">
    <property type="entry name" value="Evr1_Alr"/>
    <property type="match status" value="1"/>
</dbReference>
<sequence>MTVLKSSSAFLLCFLFVLTQAALLPPNAHQALIKHELPAELGLYNNSDKVKILTDNNFNHEVLHRNSSILVEFYNSYCGHCKRFAPLYKDLAGILFGWRDILPVSAIDCAAEENNGICRQYEIMGYPTLRYFGPGFTPSPGNYGKTINTLELKDVVISLARFIVAENRTANMTDWPDFQPLPENIQTTNELFEGLNSLCQYVILIYEPENSTLGVEVILHLNRWTDIKVRRVVDLDSAAKYRIDGLQFKIATVSRSGNVVPYSTLENSAESYVDTIKGFLNKQHITEKPYIEPNTASMSSNLGNSDSDLKNILNEVKRNKHLVYQADLEMAIYYILYNEIPKTSNINGEKLLALQRFLSVLNRYNPLGPNGQKIISKIYAFVMQNQREMSSQEFEKKLKYLTEINHPIFSSNSYVGCIATKPNSRGYTCSLWQLFHYMTVQAANLDKSQDPLEILQAMHGYIKYYFGCTECSEHFQNMAANHKIWNTTTKDEAILWLWTAHNEVNQRLAGDVTEDPNFPKVQFPTTSSCPLCHRESYTKSTETYPDNKWNKMKVLQFLKNIYNPEYISRFGVTDESLLQPILEKLRRKRMIGNVFSDVDMRMGMLLYGFCIVMLMVAFKLFGLKGGYRKKSYGHDILGKV</sequence>
<accession>A0A1B0BXH4</accession>
<dbReference type="FunFam" id="1.20.120.1960:FF:000001">
    <property type="entry name" value="Sulfhydryl oxidase"/>
    <property type="match status" value="1"/>
</dbReference>
<evidence type="ECO:0000256" key="7">
    <source>
        <dbReference type="ARBA" id="ARBA00023157"/>
    </source>
</evidence>